<dbReference type="EMBL" id="MN739203">
    <property type="protein sequence ID" value="QHS93402.1"/>
    <property type="molecule type" value="Genomic_DNA"/>
</dbReference>
<evidence type="ECO:0000313" key="1">
    <source>
        <dbReference type="EMBL" id="QHS93402.1"/>
    </source>
</evidence>
<dbReference type="AlphaFoldDB" id="A0A6C0BN13"/>
<proteinExistence type="predicted"/>
<organism evidence="1">
    <name type="scientific">viral metagenome</name>
    <dbReference type="NCBI Taxonomy" id="1070528"/>
    <lineage>
        <taxon>unclassified sequences</taxon>
        <taxon>metagenomes</taxon>
        <taxon>organismal metagenomes</taxon>
    </lineage>
</organism>
<name>A0A6C0BN13_9ZZZZ</name>
<accession>A0A6C0BN13</accession>
<sequence length="145" mass="16370">MDYVRGVPVDSVLTTISSRSCERVVKRRCVVLFKVLNPHLEVRVPRDVAGEIGRHLYAMAKSNRLELVFHLKHSIETRVAFYSHPTESLLLAFFEKSCASFGRKHVWIFSGQASPYEKLAIHGDYLDIVESVVQLHPGVLVAKPA</sequence>
<protein>
    <submittedName>
        <fullName evidence="1">Uncharacterized protein</fullName>
    </submittedName>
</protein>
<reference evidence="1" key="1">
    <citation type="journal article" date="2020" name="Nature">
        <title>Giant virus diversity and host interactions through global metagenomics.</title>
        <authorList>
            <person name="Schulz F."/>
            <person name="Roux S."/>
            <person name="Paez-Espino D."/>
            <person name="Jungbluth S."/>
            <person name="Walsh D.A."/>
            <person name="Denef V.J."/>
            <person name="McMahon K.D."/>
            <person name="Konstantinidis K.T."/>
            <person name="Eloe-Fadrosh E.A."/>
            <person name="Kyrpides N.C."/>
            <person name="Woyke T."/>
        </authorList>
    </citation>
    <scope>NUCLEOTIDE SEQUENCE</scope>
    <source>
        <strain evidence="1">GVMAG-M-3300017989-17</strain>
    </source>
</reference>